<dbReference type="AlphaFoldDB" id="I8VNC2"/>
<organism evidence="1 2">
    <name type="scientific">Bacteroides cellulosilyticus CL02T12C19</name>
    <dbReference type="NCBI Taxonomy" id="997874"/>
    <lineage>
        <taxon>Bacteria</taxon>
        <taxon>Pseudomonadati</taxon>
        <taxon>Bacteroidota</taxon>
        <taxon>Bacteroidia</taxon>
        <taxon>Bacteroidales</taxon>
        <taxon>Bacteroidaceae</taxon>
        <taxon>Bacteroides</taxon>
    </lineage>
</organism>
<dbReference type="RefSeq" id="WP_007218217.1">
    <property type="nucleotide sequence ID" value="NZ_JH724088.1"/>
</dbReference>
<evidence type="ECO:0000313" key="2">
    <source>
        <dbReference type="Proteomes" id="UP000003741"/>
    </source>
</evidence>
<keyword evidence="2" id="KW-1185">Reference proteome</keyword>
<protein>
    <submittedName>
        <fullName evidence="1">Uncharacterized protein</fullName>
    </submittedName>
</protein>
<dbReference type="HOGENOM" id="CLU_1493193_0_0_10"/>
<reference evidence="1 2" key="1">
    <citation type="submission" date="2012-02" db="EMBL/GenBank/DDBJ databases">
        <title>The Genome Sequence of Bacteroides cellulosilyticus CL02T12C19.</title>
        <authorList>
            <consortium name="The Broad Institute Genome Sequencing Platform"/>
            <person name="Earl A."/>
            <person name="Ward D."/>
            <person name="Feldgarden M."/>
            <person name="Gevers D."/>
            <person name="Zitomersky N.L."/>
            <person name="Coyne M.J."/>
            <person name="Comstock L.E."/>
            <person name="Young S.K."/>
            <person name="Zeng Q."/>
            <person name="Gargeya S."/>
            <person name="Fitzgerald M."/>
            <person name="Haas B."/>
            <person name="Abouelleil A."/>
            <person name="Alvarado L."/>
            <person name="Arachchi H.M."/>
            <person name="Berlin A."/>
            <person name="Chapman S.B."/>
            <person name="Gearin G."/>
            <person name="Goldberg J."/>
            <person name="Griggs A."/>
            <person name="Gujja S."/>
            <person name="Hansen M."/>
            <person name="Heiman D."/>
            <person name="Howarth C."/>
            <person name="Larimer J."/>
            <person name="Lui A."/>
            <person name="MacDonald P.J.P."/>
            <person name="McCowen C."/>
            <person name="Montmayeur A."/>
            <person name="Murphy C."/>
            <person name="Neiman D."/>
            <person name="Pearson M."/>
            <person name="Priest M."/>
            <person name="Roberts A."/>
            <person name="Saif S."/>
            <person name="Shea T."/>
            <person name="Sisk P."/>
            <person name="Stolte C."/>
            <person name="Sykes S."/>
            <person name="Wortman J."/>
            <person name="Nusbaum C."/>
            <person name="Birren B."/>
        </authorList>
    </citation>
    <scope>NUCLEOTIDE SEQUENCE [LARGE SCALE GENOMIC DNA]</scope>
    <source>
        <strain evidence="1 2">CL02T12C19</strain>
    </source>
</reference>
<proteinExistence type="predicted"/>
<comment type="caution">
    <text evidence="1">The sequence shown here is derived from an EMBL/GenBank/DDBJ whole genome shotgun (WGS) entry which is preliminary data.</text>
</comment>
<name>I8VNC2_9BACE</name>
<gene>
    <name evidence="1" type="ORF">HMPREF1062_04040</name>
</gene>
<dbReference type="EMBL" id="AGXG01000088">
    <property type="protein sequence ID" value="EIY26847.1"/>
    <property type="molecule type" value="Genomic_DNA"/>
</dbReference>
<dbReference type="OrthoDB" id="964935at2"/>
<accession>I8VNC2</accession>
<evidence type="ECO:0000313" key="1">
    <source>
        <dbReference type="EMBL" id="EIY26847.1"/>
    </source>
</evidence>
<sequence length="211" mass="24113">MAAALVAAIFISDSMDKIKTYVITLSPFFLKGHPKVGKPTRFRCKFLMGRNLSDACMWDCSFDGKDNTRRSCSRNAIIENGIPWNFPKIHTIRTNYQLWEKRINEVQEGNAVLSIRQWSGKPYRSKQTTILNLTKDDGVGIQPLKIIRFVDKLDNKECVAISVDGKIKVNLTLEEIAHNDGLSFEDWAAWFKGADTSQDMAIIHFTSFRYE</sequence>
<dbReference type="Proteomes" id="UP000003741">
    <property type="component" value="Unassembled WGS sequence"/>
</dbReference>
<dbReference type="PATRIC" id="fig|997874.3.peg.4134"/>